<keyword evidence="4" id="KW-0677">Repeat</keyword>
<dbReference type="AlphaFoldDB" id="A0A803STW3"/>
<dbReference type="GO" id="GO:0005739">
    <property type="term" value="C:mitochondrion"/>
    <property type="evidence" value="ECO:0007669"/>
    <property type="project" value="Ensembl"/>
</dbReference>
<organism evidence="11 12">
    <name type="scientific">Anolis carolinensis</name>
    <name type="common">Green anole</name>
    <name type="synonym">American chameleon</name>
    <dbReference type="NCBI Taxonomy" id="28377"/>
    <lineage>
        <taxon>Eukaryota</taxon>
        <taxon>Metazoa</taxon>
        <taxon>Chordata</taxon>
        <taxon>Craniata</taxon>
        <taxon>Vertebrata</taxon>
        <taxon>Euteleostomi</taxon>
        <taxon>Lepidosauria</taxon>
        <taxon>Squamata</taxon>
        <taxon>Bifurcata</taxon>
        <taxon>Unidentata</taxon>
        <taxon>Episquamata</taxon>
        <taxon>Toxicofera</taxon>
        <taxon>Iguania</taxon>
        <taxon>Dactyloidae</taxon>
        <taxon>Anolis</taxon>
    </lineage>
</organism>
<dbReference type="InterPro" id="IPR041736">
    <property type="entry name" value="4OHPhenylPyrv_dOase_N"/>
</dbReference>
<evidence type="ECO:0000313" key="11">
    <source>
        <dbReference type="Ensembl" id="ENSACAP00000026403.1"/>
    </source>
</evidence>
<dbReference type="GO" id="GO:0050585">
    <property type="term" value="F:4-hydroxymandelate synthase activity"/>
    <property type="evidence" value="ECO:0007669"/>
    <property type="project" value="Ensembl"/>
</dbReference>
<dbReference type="InterPro" id="IPR037523">
    <property type="entry name" value="VOC_core"/>
</dbReference>
<dbReference type="PANTHER" id="PTHR11959:SF10">
    <property type="entry name" value="4-HYDROXYPHENYLPYRUVATE DIOXYGENASE-LIKE PROTEIN"/>
    <property type="match status" value="1"/>
</dbReference>
<protein>
    <recommendedName>
        <fullName evidence="2 8">4-hydroxyphenylpyruvate dioxygenase</fullName>
    </recommendedName>
</protein>
<reference evidence="11 12" key="1">
    <citation type="submission" date="2009-12" db="EMBL/GenBank/DDBJ databases">
        <title>The Genome Sequence of Anolis carolinensis (Green Anole Lizard).</title>
        <authorList>
            <consortium name="The Genome Sequencing Platform"/>
            <person name="Di Palma F."/>
            <person name="Alfoldi J."/>
            <person name="Heiman D."/>
            <person name="Young S."/>
            <person name="Grabherr M."/>
            <person name="Johnson J."/>
            <person name="Lander E.S."/>
            <person name="Lindblad-Toh K."/>
        </authorList>
    </citation>
    <scope>NUCLEOTIDE SEQUENCE [LARGE SCALE GENOMIC DNA]</scope>
    <source>
        <strain evidence="11 12">JBL SC #1</strain>
    </source>
</reference>
<evidence type="ECO:0000256" key="7">
    <source>
        <dbReference type="ARBA" id="ARBA00048047"/>
    </source>
</evidence>
<evidence type="ECO:0000256" key="8">
    <source>
        <dbReference type="PIRNR" id="PIRNR009283"/>
    </source>
</evidence>
<feature type="domain" description="VOC" evidence="10">
    <location>
        <begin position="6"/>
        <end position="146"/>
    </location>
</feature>
<dbReference type="GO" id="GO:0009072">
    <property type="term" value="P:aromatic amino acid metabolic process"/>
    <property type="evidence" value="ECO:0007669"/>
    <property type="project" value="InterPro"/>
</dbReference>
<dbReference type="PROSITE" id="PS51819">
    <property type="entry name" value="VOC"/>
    <property type="match status" value="2"/>
</dbReference>
<dbReference type="Proteomes" id="UP000001646">
    <property type="component" value="Chromosome 4"/>
</dbReference>
<sequence length="390" mass="43593">MSLLHRLCYIGFHVLEKEHLAKDLVSKFGFELFATRKAESSRQLALRRGDAIFVVNEKRQVIPGEVASESSSDSGILYDVDLQYSVSTASNIGFETEDVPGFTLSLQERGCQILIPPTTVADEDGCVIYSVVKSIVGNISHTLLDRSQYCGPFLPGFQVEKDALKKFQKTGEITHFDHITFVCPQGSTQALLEWYETCFDFQRFLVHKQDDVAEGYVIHGAGVGLRLTAMWYSGLDQDCKFILAESMPGQSHNQVDNFLEQHGGAGIQHIALYTTDIISTVAAMAKSGVNFVKTPVEYYTEKRKMQEIQRAGQDIQLLKDRGILLDAAVDGEGDHSDLHGKQFLMQIFTKPLFREETFFLEVIERCGAAGFGEGNIRALWQAVQNYMGHQ</sequence>
<dbReference type="KEGG" id="acs:100552260"/>
<reference evidence="11" key="2">
    <citation type="submission" date="2025-08" db="UniProtKB">
        <authorList>
            <consortium name="Ensembl"/>
        </authorList>
    </citation>
    <scope>IDENTIFICATION</scope>
</reference>
<dbReference type="GeneTree" id="ENSGT00530000063474"/>
<dbReference type="InterPro" id="IPR004360">
    <property type="entry name" value="Glyas_Fos-R_dOase_dom"/>
</dbReference>
<evidence type="ECO:0000256" key="5">
    <source>
        <dbReference type="ARBA" id="ARBA00023004"/>
    </source>
</evidence>
<dbReference type="PANTHER" id="PTHR11959">
    <property type="entry name" value="4-HYDROXYPHENYLPYRUVATE DIOXYGENASE"/>
    <property type="match status" value="1"/>
</dbReference>
<evidence type="ECO:0000259" key="10">
    <source>
        <dbReference type="PROSITE" id="PS51819"/>
    </source>
</evidence>
<evidence type="ECO:0000313" key="12">
    <source>
        <dbReference type="Proteomes" id="UP000001646"/>
    </source>
</evidence>
<keyword evidence="3 9" id="KW-0479">Metal-binding</keyword>
<evidence type="ECO:0000256" key="4">
    <source>
        <dbReference type="ARBA" id="ARBA00022737"/>
    </source>
</evidence>
<comment type="function">
    <text evidence="6">Catalyzes the conversion of 4-hydroxyphenylpyruvic acid to homogentisic acid, one of the steps in tyrosine catabolism.</text>
</comment>
<feature type="binding site" evidence="9">
    <location>
        <position position="361"/>
    </location>
    <ligand>
        <name>Fe cation</name>
        <dbReference type="ChEBI" id="CHEBI:24875"/>
    </ligand>
</feature>
<dbReference type="CDD" id="cd08342">
    <property type="entry name" value="HPPD_N_like"/>
    <property type="match status" value="1"/>
</dbReference>
<dbReference type="GO" id="GO:0003868">
    <property type="term" value="F:4-hydroxyphenylpyruvate dioxygenase activity"/>
    <property type="evidence" value="ECO:0007669"/>
    <property type="project" value="UniProtKB-EC"/>
</dbReference>
<accession>A0A803STW3</accession>
<dbReference type="OrthoDB" id="414569at2759"/>
<dbReference type="PIRSF" id="PIRSF009283">
    <property type="entry name" value="HPP_dOase"/>
    <property type="match status" value="1"/>
</dbReference>
<reference evidence="11" key="3">
    <citation type="submission" date="2025-09" db="UniProtKB">
        <authorList>
            <consortium name="Ensembl"/>
        </authorList>
    </citation>
    <scope>IDENTIFICATION</scope>
</reference>
<dbReference type="GO" id="GO:0046872">
    <property type="term" value="F:metal ion binding"/>
    <property type="evidence" value="ECO:0007669"/>
    <property type="project" value="UniProtKB-KW"/>
</dbReference>
<dbReference type="Gene3D" id="3.10.180.10">
    <property type="entry name" value="2,3-Dihydroxybiphenyl 1,2-Dioxygenase, domain 1"/>
    <property type="match status" value="2"/>
</dbReference>
<dbReference type="SUPFAM" id="SSF54593">
    <property type="entry name" value="Glyoxalase/Bleomycin resistance protein/Dihydroxybiphenyl dioxygenase"/>
    <property type="match status" value="1"/>
</dbReference>
<dbReference type="InterPro" id="IPR029068">
    <property type="entry name" value="Glyas_Bleomycin-R_OHBP_Dase"/>
</dbReference>
<dbReference type="InterPro" id="IPR041735">
    <property type="entry name" value="4OHPhenylPyrv_dOase_C"/>
</dbReference>
<dbReference type="CTD" id="84842"/>
<evidence type="ECO:0000256" key="2">
    <source>
        <dbReference type="ARBA" id="ARBA00018452"/>
    </source>
</evidence>
<evidence type="ECO:0000256" key="9">
    <source>
        <dbReference type="PIRSR" id="PIRSR009283-1"/>
    </source>
</evidence>
<name>A0A803STW3_ANOCA</name>
<dbReference type="Ensembl" id="ENSACAT00000050071.1">
    <property type="protein sequence ID" value="ENSACAP00000026403.1"/>
    <property type="gene ID" value="ENSACAG00000037306.1"/>
</dbReference>
<evidence type="ECO:0000256" key="6">
    <source>
        <dbReference type="ARBA" id="ARBA00033727"/>
    </source>
</evidence>
<comment type="catalytic activity">
    <reaction evidence="7">
        <text>3-(4-hydroxyphenyl)pyruvate + O2 = homogentisate + CO2</text>
        <dbReference type="Rhea" id="RHEA:16189"/>
        <dbReference type="ChEBI" id="CHEBI:15379"/>
        <dbReference type="ChEBI" id="CHEBI:16169"/>
        <dbReference type="ChEBI" id="CHEBI:16526"/>
        <dbReference type="ChEBI" id="CHEBI:36242"/>
        <dbReference type="EC" id="1.13.11.27"/>
    </reaction>
    <physiologicalReaction direction="left-to-right" evidence="7">
        <dbReference type="Rhea" id="RHEA:16190"/>
    </physiologicalReaction>
</comment>
<gene>
    <name evidence="11" type="primary">HPDL</name>
</gene>
<feature type="domain" description="VOC" evidence="10">
    <location>
        <begin position="175"/>
        <end position="331"/>
    </location>
</feature>
<feature type="binding site" evidence="9">
    <location>
        <position position="269"/>
    </location>
    <ligand>
        <name>Fe cation</name>
        <dbReference type="ChEBI" id="CHEBI:24875"/>
    </ligand>
</feature>
<evidence type="ECO:0000256" key="1">
    <source>
        <dbReference type="ARBA" id="ARBA00005877"/>
    </source>
</evidence>
<dbReference type="CDD" id="cd07250">
    <property type="entry name" value="HPPD_C_like"/>
    <property type="match status" value="1"/>
</dbReference>
<dbReference type="InterPro" id="IPR005956">
    <property type="entry name" value="4OHPhenylPyrv_dOase"/>
</dbReference>
<keyword evidence="5 9" id="KW-0408">Iron</keyword>
<comment type="similarity">
    <text evidence="1 8">Belongs to the 4HPPD family.</text>
</comment>
<proteinExistence type="inferred from homology"/>
<feature type="binding site" evidence="9">
    <location>
        <position position="178"/>
    </location>
    <ligand>
        <name>Fe cation</name>
        <dbReference type="ChEBI" id="CHEBI:24875"/>
    </ligand>
</feature>
<evidence type="ECO:0000256" key="3">
    <source>
        <dbReference type="ARBA" id="ARBA00022723"/>
    </source>
</evidence>
<dbReference type="Pfam" id="PF00903">
    <property type="entry name" value="Glyoxalase"/>
    <property type="match status" value="1"/>
</dbReference>
<dbReference type="RefSeq" id="XP_008107732.1">
    <property type="nucleotide sequence ID" value="XM_008109525.3"/>
</dbReference>
<keyword evidence="12" id="KW-1185">Reference proteome</keyword>
<comment type="cofactor">
    <cofactor evidence="9">
        <name>Fe cation</name>
        <dbReference type="ChEBI" id="CHEBI:24875"/>
    </cofactor>
    <text evidence="9">Binds 1 Fe cation per subunit.</text>
</comment>
<dbReference type="InParanoid" id="A0A803STW3"/>
<dbReference type="GeneID" id="100552260"/>